<dbReference type="NCBIfam" id="TIGR01879">
    <property type="entry name" value="hydantase"/>
    <property type="match status" value="1"/>
</dbReference>
<dbReference type="SUPFAM" id="SSF53187">
    <property type="entry name" value="Zn-dependent exopeptidases"/>
    <property type="match status" value="1"/>
</dbReference>
<keyword evidence="3" id="KW-0479">Metal-binding</keyword>
<dbReference type="InterPro" id="IPR010158">
    <property type="entry name" value="Amidase_Cbmase"/>
</dbReference>
<feature type="binding site" evidence="4">
    <location>
        <position position="279"/>
    </location>
    <ligand>
        <name>allantoate</name>
        <dbReference type="ChEBI" id="CHEBI:17536"/>
    </ligand>
</feature>
<keyword evidence="2 6" id="KW-0378">Hydrolase</keyword>
<feature type="binding site" evidence="4">
    <location>
        <position position="292"/>
    </location>
    <ligand>
        <name>allantoate</name>
        <dbReference type="ChEBI" id="CHEBI:17536"/>
    </ligand>
</feature>
<dbReference type="SUPFAM" id="SSF55031">
    <property type="entry name" value="Bacterial exopeptidase dimerisation domain"/>
    <property type="match status" value="1"/>
</dbReference>
<dbReference type="RefSeq" id="WP_353949322.1">
    <property type="nucleotide sequence ID" value="NZ_CP159510.1"/>
</dbReference>
<feature type="binding site" evidence="3">
    <location>
        <position position="96"/>
    </location>
    <ligand>
        <name>Zn(2+)</name>
        <dbReference type="ChEBI" id="CHEBI:29105"/>
        <label>2</label>
    </ligand>
</feature>
<evidence type="ECO:0000259" key="5">
    <source>
        <dbReference type="Pfam" id="PF07687"/>
    </source>
</evidence>
<feature type="binding site" evidence="3">
    <location>
        <position position="386"/>
    </location>
    <ligand>
        <name>Zn(2+)</name>
        <dbReference type="ChEBI" id="CHEBI:29105"/>
        <label>2</label>
    </ligand>
</feature>
<dbReference type="PANTHER" id="PTHR32494:SF5">
    <property type="entry name" value="ALLANTOATE AMIDOHYDROLASE"/>
    <property type="match status" value="1"/>
</dbReference>
<dbReference type="NCBIfam" id="NF006768">
    <property type="entry name" value="PRK09290.1-1"/>
    <property type="match status" value="1"/>
</dbReference>
<accession>A0AAU8IJX6</accession>
<feature type="binding site" evidence="4">
    <location>
        <position position="219"/>
    </location>
    <ligand>
        <name>allantoate</name>
        <dbReference type="ChEBI" id="CHEBI:17536"/>
    </ligand>
</feature>
<evidence type="ECO:0000256" key="4">
    <source>
        <dbReference type="PIRSR" id="PIRSR001235-2"/>
    </source>
</evidence>
<dbReference type="GO" id="GO:0046872">
    <property type="term" value="F:metal ion binding"/>
    <property type="evidence" value="ECO:0007669"/>
    <property type="project" value="UniProtKB-KW"/>
</dbReference>
<dbReference type="GO" id="GO:0047652">
    <property type="term" value="F:allantoate deiminase activity"/>
    <property type="evidence" value="ECO:0007669"/>
    <property type="project" value="UniProtKB-EC"/>
</dbReference>
<evidence type="ECO:0000256" key="3">
    <source>
        <dbReference type="PIRSR" id="PIRSR001235-1"/>
    </source>
</evidence>
<sequence>MIDQTSVLIRDELRDSIEWLSHYGKTPSGGVRRLLYDSAWRKAQHALAEKWKHMGFSVRFDDVGNLFGRVQGRGTDKQVILTGSHIDTVIDGGKYDGAYGILASMVAVSRLLRKYGTPERSIEVVSLCEEEGSRFPLSFWGSGNLTGKYRPDLAGHIVDSEGISLLKAMQDAGFGLGKYSQPERRDIACFLETHIEQGMTMENRHQVWAPVSHIVGQRRFTITLTGASNHAGTTPMDSRRDTLAAAARMIAGVSRDAAEMTNGLVATVGRIEAEPNTVNVIPGRCRFSLDIRHHQQSVIDQFSRKLTRFFKKTAEQCHVDIQMDQWMDVSPVRLDPQLLALNMKLAEEAGLPCKQMVSGAGHDAQIFGTYCPTSLMFVPSHRGISHAPEEFTRPEDLATGVRMLMKLLYQLAWTSEKSGKRVIHNDEKPI</sequence>
<name>A0AAU8IJX6_9BACL</name>
<reference evidence="6" key="1">
    <citation type="submission" date="2024-06" db="EMBL/GenBank/DDBJ databases">
        <authorList>
            <person name="Fan A."/>
            <person name="Zhang F.Y."/>
            <person name="Zhang L."/>
        </authorList>
    </citation>
    <scope>NUCLEOTIDE SEQUENCE</scope>
    <source>
        <strain evidence="6">Y61</strain>
    </source>
</reference>
<dbReference type="Pfam" id="PF07687">
    <property type="entry name" value="M20_dimer"/>
    <property type="match status" value="1"/>
</dbReference>
<comment type="similarity">
    <text evidence="1">Belongs to the peptidase M20 family.</text>
</comment>
<gene>
    <name evidence="6" type="primary">allC</name>
    <name evidence="6" type="ORF">ABNN70_07445</name>
</gene>
<comment type="cofactor">
    <cofactor evidence="3">
        <name>Zn(2+)</name>
        <dbReference type="ChEBI" id="CHEBI:29105"/>
    </cofactor>
    <text evidence="3">Binds 2 Zn(2+) ions per subunit.</text>
</comment>
<dbReference type="EC" id="3.5.3.9" evidence="6"/>
<proteinExistence type="inferred from homology"/>
<dbReference type="CDD" id="cd03884">
    <property type="entry name" value="M20_bAS"/>
    <property type="match status" value="1"/>
</dbReference>
<dbReference type="AlphaFoldDB" id="A0AAU8IJX6"/>
<dbReference type="EMBL" id="CP159510">
    <property type="protein sequence ID" value="XCJ18261.1"/>
    <property type="molecule type" value="Genomic_DNA"/>
</dbReference>
<dbReference type="NCBIfam" id="NF006771">
    <property type="entry name" value="PRK09290.1-5"/>
    <property type="match status" value="1"/>
</dbReference>
<feature type="domain" description="Peptidase M20 dimerisation" evidence="5">
    <location>
        <begin position="216"/>
        <end position="315"/>
    </location>
</feature>
<dbReference type="Gene3D" id="3.40.630.10">
    <property type="entry name" value="Zn peptidases"/>
    <property type="match status" value="1"/>
</dbReference>
<feature type="binding site" evidence="3">
    <location>
        <position position="194"/>
    </location>
    <ligand>
        <name>Zn(2+)</name>
        <dbReference type="ChEBI" id="CHEBI:29105"/>
        <label>1</label>
    </ligand>
</feature>
<feature type="binding site" evidence="3">
    <location>
        <position position="85"/>
    </location>
    <ligand>
        <name>Zn(2+)</name>
        <dbReference type="ChEBI" id="CHEBI:29105"/>
        <label>1</label>
    </ligand>
</feature>
<dbReference type="PIRSF" id="PIRSF001235">
    <property type="entry name" value="Amidase_carbamoylase"/>
    <property type="match status" value="1"/>
</dbReference>
<keyword evidence="3" id="KW-0862">Zinc</keyword>
<dbReference type="InterPro" id="IPR002933">
    <property type="entry name" value="Peptidase_M20"/>
</dbReference>
<organism evidence="6">
    <name type="scientific">Sporolactobacillus sp. Y61</name>
    <dbReference type="NCBI Taxonomy" id="3160863"/>
    <lineage>
        <taxon>Bacteria</taxon>
        <taxon>Bacillati</taxon>
        <taxon>Bacillota</taxon>
        <taxon>Bacilli</taxon>
        <taxon>Bacillales</taxon>
        <taxon>Sporolactobacillaceae</taxon>
        <taxon>Sporolactobacillus</taxon>
    </lineage>
</organism>
<dbReference type="Gene3D" id="3.30.70.360">
    <property type="match status" value="1"/>
</dbReference>
<feature type="binding site" evidence="3">
    <location>
        <position position="131"/>
    </location>
    <ligand>
        <name>Zn(2+)</name>
        <dbReference type="ChEBI" id="CHEBI:29105"/>
        <label>2</label>
    </ligand>
</feature>
<dbReference type="InterPro" id="IPR011650">
    <property type="entry name" value="Peptidase_M20_dimer"/>
</dbReference>
<evidence type="ECO:0000313" key="6">
    <source>
        <dbReference type="EMBL" id="XCJ18261.1"/>
    </source>
</evidence>
<evidence type="ECO:0000256" key="2">
    <source>
        <dbReference type="ARBA" id="ARBA00022801"/>
    </source>
</evidence>
<dbReference type="InterPro" id="IPR036264">
    <property type="entry name" value="Bact_exopeptidase_dim_dom"/>
</dbReference>
<protein>
    <submittedName>
        <fullName evidence="6">Allantoate deiminase</fullName>
        <ecNumber evidence="6">3.5.3.9</ecNumber>
    </submittedName>
</protein>
<dbReference type="Pfam" id="PF01546">
    <property type="entry name" value="Peptidase_M20"/>
    <property type="match status" value="1"/>
</dbReference>
<feature type="binding site" evidence="3">
    <location>
        <position position="96"/>
    </location>
    <ligand>
        <name>Zn(2+)</name>
        <dbReference type="ChEBI" id="CHEBI:29105"/>
        <label>1</label>
    </ligand>
</feature>
<evidence type="ECO:0000256" key="1">
    <source>
        <dbReference type="ARBA" id="ARBA00006153"/>
    </source>
</evidence>
<dbReference type="PANTHER" id="PTHR32494">
    <property type="entry name" value="ALLANTOATE DEIMINASE-RELATED"/>
    <property type="match status" value="1"/>
</dbReference>